<proteinExistence type="predicted"/>
<dbReference type="PROSITE" id="PS51257">
    <property type="entry name" value="PROKAR_LIPOPROTEIN"/>
    <property type="match status" value="1"/>
</dbReference>
<dbReference type="EMBL" id="FPCA01000001">
    <property type="protein sequence ID" value="SFU37827.1"/>
    <property type="molecule type" value="Genomic_DNA"/>
</dbReference>
<feature type="chain" id="PRO_5010238885" description="Lipocalin-like domain-containing protein" evidence="1">
    <location>
        <begin position="21"/>
        <end position="169"/>
    </location>
</feature>
<protein>
    <recommendedName>
        <fullName evidence="4">Lipocalin-like domain-containing protein</fullName>
    </recommendedName>
</protein>
<evidence type="ECO:0000313" key="3">
    <source>
        <dbReference type="Proteomes" id="UP000182491"/>
    </source>
</evidence>
<name>A0A1I7FNP1_9BACT</name>
<sequence length="169" mass="18762">MHTRKLLLYLTLLLSFNVLVSCDKDKEEPEPEVTNRELLIADEWRGDRALINGVNIALIPGVGARAQTFNSLVLKFMDDNTYLATYLNEGQQESFRGGWQLNADQTKLTLDMLGEMEIDKLTTTNLDVTSNISTDNIALLAEVFGVDATLINIITGGGNVNAKLQFVRD</sequence>
<dbReference type="Proteomes" id="UP000182491">
    <property type="component" value="Unassembled WGS sequence"/>
</dbReference>
<dbReference type="AlphaFoldDB" id="A0A1I7FNP1"/>
<organism evidence="2 3">
    <name type="scientific">Pontibacter akesuensis</name>
    <dbReference type="NCBI Taxonomy" id="388950"/>
    <lineage>
        <taxon>Bacteria</taxon>
        <taxon>Pseudomonadati</taxon>
        <taxon>Bacteroidota</taxon>
        <taxon>Cytophagia</taxon>
        <taxon>Cytophagales</taxon>
        <taxon>Hymenobacteraceae</taxon>
        <taxon>Pontibacter</taxon>
    </lineage>
</organism>
<accession>A0A1I7FNP1</accession>
<dbReference type="RefSeq" id="WP_068839336.1">
    <property type="nucleotide sequence ID" value="NZ_BMXC01000001.1"/>
</dbReference>
<evidence type="ECO:0008006" key="4">
    <source>
        <dbReference type="Google" id="ProtNLM"/>
    </source>
</evidence>
<keyword evidence="1" id="KW-0732">Signal</keyword>
<reference evidence="3" key="1">
    <citation type="submission" date="2016-10" db="EMBL/GenBank/DDBJ databases">
        <authorList>
            <person name="Varghese N."/>
        </authorList>
    </citation>
    <scope>NUCLEOTIDE SEQUENCE [LARGE SCALE GENOMIC DNA]</scope>
    <source>
        <strain evidence="3">DSM 18820</strain>
    </source>
</reference>
<keyword evidence="3" id="KW-1185">Reference proteome</keyword>
<gene>
    <name evidence="2" type="ORF">SAMN04487941_0352</name>
</gene>
<evidence type="ECO:0000256" key="1">
    <source>
        <dbReference type="SAM" id="SignalP"/>
    </source>
</evidence>
<dbReference type="OrthoDB" id="852555at2"/>
<feature type="signal peptide" evidence="1">
    <location>
        <begin position="1"/>
        <end position="20"/>
    </location>
</feature>
<evidence type="ECO:0000313" key="2">
    <source>
        <dbReference type="EMBL" id="SFU37827.1"/>
    </source>
</evidence>